<accession>A0A7W4URN1</accession>
<evidence type="ECO:0000313" key="3">
    <source>
        <dbReference type="Proteomes" id="UP000545286"/>
    </source>
</evidence>
<evidence type="ECO:0000256" key="1">
    <source>
        <dbReference type="SAM" id="MobiDB-lite"/>
    </source>
</evidence>
<comment type="caution">
    <text evidence="2">The sequence shown here is derived from an EMBL/GenBank/DDBJ whole genome shotgun (WGS) entry which is preliminary data.</text>
</comment>
<evidence type="ECO:0000313" key="2">
    <source>
        <dbReference type="EMBL" id="MBB2958752.1"/>
    </source>
</evidence>
<keyword evidence="3" id="KW-1185">Reference proteome</keyword>
<dbReference type="Proteomes" id="UP000545286">
    <property type="component" value="Unassembled WGS sequence"/>
</dbReference>
<protein>
    <submittedName>
        <fullName evidence="2">Uncharacterized protein</fullName>
    </submittedName>
</protein>
<proteinExistence type="predicted"/>
<sequence>MAAFGEKRQERGLHARPLMHHLLIGQSKDPISEPVQDKVPSTVGPGMPLRRMKLFGIAFDDEAVSHQEVDIANAGHIELRSDADSTELKPQAHDALGAGLAPRVHEPQLLARTQRERGSQCGECGSRDEAQLQNGVGDDDEVAFGEAHERAFESKVDVVNRVLLERASLVD</sequence>
<feature type="region of interest" description="Disordered" evidence="1">
    <location>
        <begin position="115"/>
        <end position="140"/>
    </location>
</feature>
<name>A0A7W4URN1_9MICO</name>
<organism evidence="2 3">
    <name type="scientific">Pseudoclavibacter helvolus</name>
    <dbReference type="NCBI Taxonomy" id="255205"/>
    <lineage>
        <taxon>Bacteria</taxon>
        <taxon>Bacillati</taxon>
        <taxon>Actinomycetota</taxon>
        <taxon>Actinomycetes</taxon>
        <taxon>Micrococcales</taxon>
        <taxon>Microbacteriaceae</taxon>
        <taxon>Pseudoclavibacter</taxon>
    </lineage>
</organism>
<dbReference type="EMBL" id="JACHWJ010000004">
    <property type="protein sequence ID" value="MBB2958752.1"/>
    <property type="molecule type" value="Genomic_DNA"/>
</dbReference>
<reference evidence="2 3" key="1">
    <citation type="submission" date="2020-08" db="EMBL/GenBank/DDBJ databases">
        <title>Sequencing the genomes of 1000 actinobacteria strains.</title>
        <authorList>
            <person name="Klenk H.-P."/>
        </authorList>
    </citation>
    <scope>NUCLEOTIDE SEQUENCE [LARGE SCALE GENOMIC DNA]</scope>
    <source>
        <strain evidence="2 3">DSM 20419</strain>
    </source>
</reference>
<gene>
    <name evidence="2" type="ORF">FHX72_002898</name>
</gene>
<dbReference type="AlphaFoldDB" id="A0A7W4URN1"/>